<evidence type="ECO:0000256" key="4">
    <source>
        <dbReference type="ARBA" id="ARBA00022803"/>
    </source>
</evidence>
<sequence length="369" mass="41545">MYDCGEQCFPLASLDKEQEKHRSPQSYIQRHACKRRCLRPRTLLPTMPNPQAEALKGQGNQFFKSGQYAQAIAKYKEATSIDSNVPAYWSNMAACFEKLGQHENMADAARSCIKADKNFVKGYFRLATAQKHMNDIAGCIKTLESGLAVQSSNPDLKKMKKDVQELQRGEQVASYCRKAEEQMQSGDIPGAYKTLELASRLDAGNPDIERMMSKVKPKFEAMESRRKAGLSSTEIFKERGDEAYKSANFEGAVELYGKCIEGLKREGKDQSELALKAHSNRAACYKQISNFDGVIEDCTAVLEIEPENVKALIRRAQAFEGVERYRFALQDVKTVLAMPFDKVGKSNFDLCNMMQHRLNRTVQQLKAMG</sequence>
<evidence type="ECO:0000313" key="6">
    <source>
        <dbReference type="EMBL" id="CAE2285387.1"/>
    </source>
</evidence>
<comment type="subcellular location">
    <subcellularLocation>
        <location evidence="1">Cytoplasm</location>
    </subcellularLocation>
</comment>
<keyword evidence="3" id="KW-0677">Repeat</keyword>
<accession>A0A7S4K7I6</accession>
<gene>
    <name evidence="6" type="ORF">OAUR00152_LOCUS40050</name>
</gene>
<dbReference type="SUPFAM" id="SSF48452">
    <property type="entry name" value="TPR-like"/>
    <property type="match status" value="2"/>
</dbReference>
<dbReference type="GO" id="GO:0005829">
    <property type="term" value="C:cytosol"/>
    <property type="evidence" value="ECO:0007669"/>
    <property type="project" value="TreeGrafter"/>
</dbReference>
<dbReference type="GO" id="GO:0005739">
    <property type="term" value="C:mitochondrion"/>
    <property type="evidence" value="ECO:0007669"/>
    <property type="project" value="TreeGrafter"/>
</dbReference>
<dbReference type="InterPro" id="IPR051982">
    <property type="entry name" value="CiliaryAsmbly_MitoImport"/>
</dbReference>
<evidence type="ECO:0000256" key="1">
    <source>
        <dbReference type="ARBA" id="ARBA00004496"/>
    </source>
</evidence>
<dbReference type="PANTHER" id="PTHR45984">
    <property type="entry name" value="RNA (RNA) POLYMERASE II ASSOCIATED PROTEIN HOMOLOG"/>
    <property type="match status" value="1"/>
</dbReference>
<protein>
    <submittedName>
        <fullName evidence="6">Uncharacterized protein</fullName>
    </submittedName>
</protein>
<dbReference type="PROSITE" id="PS50005">
    <property type="entry name" value="TPR"/>
    <property type="match status" value="1"/>
</dbReference>
<dbReference type="GO" id="GO:0031072">
    <property type="term" value="F:heat shock protein binding"/>
    <property type="evidence" value="ECO:0007669"/>
    <property type="project" value="TreeGrafter"/>
</dbReference>
<feature type="repeat" description="TPR" evidence="5">
    <location>
        <begin position="52"/>
        <end position="85"/>
    </location>
</feature>
<keyword evidence="2" id="KW-0963">Cytoplasm</keyword>
<evidence type="ECO:0000256" key="3">
    <source>
        <dbReference type="ARBA" id="ARBA00022737"/>
    </source>
</evidence>
<proteinExistence type="predicted"/>
<dbReference type="SMART" id="SM00028">
    <property type="entry name" value="TPR"/>
    <property type="match status" value="7"/>
</dbReference>
<dbReference type="AlphaFoldDB" id="A0A7S4K7I6"/>
<dbReference type="PANTHER" id="PTHR45984:SF1">
    <property type="entry name" value="SPAG1 AXONEMAL DYNEIN ASSEMBLY FACTOR"/>
    <property type="match status" value="1"/>
</dbReference>
<reference evidence="6" key="1">
    <citation type="submission" date="2021-01" db="EMBL/GenBank/DDBJ databases">
        <authorList>
            <person name="Corre E."/>
            <person name="Pelletier E."/>
            <person name="Niang G."/>
            <person name="Scheremetjew M."/>
            <person name="Finn R."/>
            <person name="Kale V."/>
            <person name="Holt S."/>
            <person name="Cochrane G."/>
            <person name="Meng A."/>
            <person name="Brown T."/>
            <person name="Cohen L."/>
        </authorList>
    </citation>
    <scope>NUCLEOTIDE SEQUENCE</scope>
    <source>
        <strain evidence="6">Isolate 1302-5</strain>
    </source>
</reference>
<dbReference type="GO" id="GO:0006626">
    <property type="term" value="P:protein targeting to mitochondrion"/>
    <property type="evidence" value="ECO:0007669"/>
    <property type="project" value="TreeGrafter"/>
</dbReference>
<dbReference type="EMBL" id="HBKQ01058659">
    <property type="protein sequence ID" value="CAE2285387.1"/>
    <property type="molecule type" value="Transcribed_RNA"/>
</dbReference>
<dbReference type="InterPro" id="IPR019734">
    <property type="entry name" value="TPR_rpt"/>
</dbReference>
<organism evidence="6">
    <name type="scientific">Odontella aurita</name>
    <dbReference type="NCBI Taxonomy" id="265563"/>
    <lineage>
        <taxon>Eukaryota</taxon>
        <taxon>Sar</taxon>
        <taxon>Stramenopiles</taxon>
        <taxon>Ochrophyta</taxon>
        <taxon>Bacillariophyta</taxon>
        <taxon>Mediophyceae</taxon>
        <taxon>Biddulphiophycidae</taxon>
        <taxon>Eupodiscales</taxon>
        <taxon>Odontellaceae</taxon>
        <taxon>Odontella</taxon>
    </lineage>
</organism>
<evidence type="ECO:0000256" key="2">
    <source>
        <dbReference type="ARBA" id="ARBA00022490"/>
    </source>
</evidence>
<dbReference type="Pfam" id="PF13414">
    <property type="entry name" value="TPR_11"/>
    <property type="match status" value="1"/>
</dbReference>
<keyword evidence="4 5" id="KW-0802">TPR repeat</keyword>
<name>A0A7S4K7I6_9STRA</name>
<dbReference type="InterPro" id="IPR011990">
    <property type="entry name" value="TPR-like_helical_dom_sf"/>
</dbReference>
<evidence type="ECO:0000256" key="5">
    <source>
        <dbReference type="PROSITE-ProRule" id="PRU00339"/>
    </source>
</evidence>
<dbReference type="Gene3D" id="1.25.40.10">
    <property type="entry name" value="Tetratricopeptide repeat domain"/>
    <property type="match status" value="2"/>
</dbReference>